<feature type="binding site" evidence="11">
    <location>
        <position position="398"/>
    </location>
    <ligand>
        <name>Mn(2+)</name>
        <dbReference type="ChEBI" id="CHEBI:29035"/>
        <label>1</label>
    </ligand>
</feature>
<protein>
    <recommendedName>
        <fullName evidence="4">phosphoglycerate mutase (2,3-diphosphoglycerate-independent)</fullName>
        <ecNumber evidence="4">5.4.2.12</ecNumber>
    </recommendedName>
</protein>
<feature type="binding site" evidence="11">
    <location>
        <position position="440"/>
    </location>
    <ligand>
        <name>Mn(2+)</name>
        <dbReference type="ChEBI" id="CHEBI:29035"/>
        <label>2</label>
    </ligand>
</feature>
<dbReference type="CDD" id="cd16010">
    <property type="entry name" value="iPGM"/>
    <property type="match status" value="1"/>
</dbReference>
<dbReference type="GO" id="GO:0030145">
    <property type="term" value="F:manganese ion binding"/>
    <property type="evidence" value="ECO:0007669"/>
    <property type="project" value="InterPro"/>
</dbReference>
<dbReference type="PANTHER" id="PTHR31637:SF0">
    <property type="entry name" value="2,3-BISPHOSPHOGLYCERATE-INDEPENDENT PHOSPHOGLYCERATE MUTASE"/>
    <property type="match status" value="1"/>
</dbReference>
<sequence>MQKIKINEKKCCLVVLDGWGYNEEINPEIKDGIILGRPKYMESLCKTYYSALLYAHGRYVGLLSDESMGNSEVGHLTIGSGRIVQQDSVRIRQTLSSDPLSLAEKLFLSGTRLPQIHILGILSDGGIHGHWMDIRDMAILVAEFCDFVYIHTISDGRDTRPSEYLKYLDLLMESVPENVLVVSVSGRFYSMDRDRREERTEEALSAITNRKNELPEKMKTESLSRRECLENIKRHVNSSYSSGITDEFIVPFCSSHGIQEGDTVVLTNFRIDRIKQIYNRLNSYGNVYTMTRVCNEQKTEKVLFERPSVNNALGDVIESLGLQQTRIAESEKQAHVTFFFDGGKDVCREHEKRIIHQSQKVHTFDAAPEMMAAAVAESVCSSIASGDDFILANLANCDMVGHTGSLEATMDAVKFVDNEVYRIYCAAKQHGYNLVITADHGNAEIMKDAKGTVKSHTTNRVPVIIIRSTDYKDELSQGNGQFDFAPTKDRALCDVAPTILDLMQQNIPKEMTGTSLLPNCTME</sequence>
<feature type="binding site" evidence="11">
    <location>
        <position position="456"/>
    </location>
    <ligand>
        <name>Mn(2+)</name>
        <dbReference type="ChEBI" id="CHEBI:29035"/>
        <label>1</label>
    </ligand>
</feature>
<evidence type="ECO:0000256" key="1">
    <source>
        <dbReference type="ARBA" id="ARBA00001936"/>
    </source>
</evidence>
<keyword evidence="8" id="KW-0413">Isomerase</keyword>
<feature type="binding site" evidence="10">
    <location>
        <position position="128"/>
    </location>
    <ligand>
        <name>substrate</name>
    </ligand>
</feature>
<feature type="binding site" evidence="10">
    <location>
        <begin position="157"/>
        <end position="158"/>
    </location>
    <ligand>
        <name>substrate</name>
    </ligand>
</feature>
<feature type="binding site" evidence="10">
    <location>
        <begin position="270"/>
        <end position="273"/>
    </location>
    <ligand>
        <name>substrate</name>
    </ligand>
</feature>
<organism evidence="14 15">
    <name type="scientific">Nematocida ausubeli (strain ATCC PRA-371 / ERTm2)</name>
    <name type="common">Nematode killer fungus</name>
    <dbReference type="NCBI Taxonomy" id="1913371"/>
    <lineage>
        <taxon>Eukaryota</taxon>
        <taxon>Fungi</taxon>
        <taxon>Fungi incertae sedis</taxon>
        <taxon>Microsporidia</taxon>
        <taxon>Nematocida</taxon>
    </lineage>
</organism>
<dbReference type="HOGENOM" id="CLU_026099_2_0_1"/>
<dbReference type="InterPro" id="IPR011258">
    <property type="entry name" value="BPG-indep_PGM_N"/>
</dbReference>
<dbReference type="InterPro" id="IPR017850">
    <property type="entry name" value="Alkaline_phosphatase_core_sf"/>
</dbReference>
<evidence type="ECO:0000313" key="14">
    <source>
        <dbReference type="EMBL" id="KFG26446.1"/>
    </source>
</evidence>
<evidence type="ECO:0000256" key="3">
    <source>
        <dbReference type="ARBA" id="ARBA00008819"/>
    </source>
</evidence>
<evidence type="ECO:0000256" key="5">
    <source>
        <dbReference type="ARBA" id="ARBA00022723"/>
    </source>
</evidence>
<feature type="binding site" evidence="11">
    <location>
        <position position="402"/>
    </location>
    <ligand>
        <name>Mn(2+)</name>
        <dbReference type="ChEBI" id="CHEBI:29035"/>
        <label>1</label>
    </ligand>
</feature>
<name>A0A086J2S8_NEMA1</name>
<comment type="cofactor">
    <cofactor evidence="1">
        <name>Mn(2+)</name>
        <dbReference type="ChEBI" id="CHEBI:29035"/>
    </cofactor>
</comment>
<dbReference type="GO" id="GO:0004619">
    <property type="term" value="F:phosphoglycerate mutase activity"/>
    <property type="evidence" value="ECO:0007669"/>
    <property type="project" value="UniProtKB-EC"/>
</dbReference>
<dbReference type="Pfam" id="PF01676">
    <property type="entry name" value="Metalloenzyme"/>
    <property type="match status" value="1"/>
</dbReference>
<evidence type="ECO:0000256" key="11">
    <source>
        <dbReference type="PIRSR" id="PIRSR001492-3"/>
    </source>
</evidence>
<feature type="binding site" evidence="11">
    <location>
        <position position="17"/>
    </location>
    <ligand>
        <name>Mn(2+)</name>
        <dbReference type="ChEBI" id="CHEBI:29035"/>
        <label>2</label>
    </ligand>
</feature>
<dbReference type="GeneID" id="77675565"/>
<evidence type="ECO:0000259" key="13">
    <source>
        <dbReference type="Pfam" id="PF06415"/>
    </source>
</evidence>
<comment type="caution">
    <text evidence="14">The sequence shown here is derived from an EMBL/GenBank/DDBJ whole genome shotgun (WGS) entry which is preliminary data.</text>
</comment>
<feature type="binding site" evidence="10">
    <location>
        <position position="187"/>
    </location>
    <ligand>
        <name>substrate</name>
    </ligand>
</feature>
<dbReference type="RefSeq" id="XP_052905001.1">
    <property type="nucleotide sequence ID" value="XM_053048241.1"/>
</dbReference>
<dbReference type="Gene3D" id="3.40.1450.10">
    <property type="entry name" value="BPG-independent phosphoglycerate mutase, domain B"/>
    <property type="match status" value="1"/>
</dbReference>
<dbReference type="NCBIfam" id="TIGR01307">
    <property type="entry name" value="pgm_bpd_ind"/>
    <property type="match status" value="1"/>
</dbReference>
<evidence type="ECO:0000256" key="4">
    <source>
        <dbReference type="ARBA" id="ARBA00012026"/>
    </source>
</evidence>
<dbReference type="Pfam" id="PF06415">
    <property type="entry name" value="iPGM_N"/>
    <property type="match status" value="1"/>
</dbReference>
<evidence type="ECO:0000259" key="12">
    <source>
        <dbReference type="Pfam" id="PF01676"/>
    </source>
</evidence>
<evidence type="ECO:0000256" key="8">
    <source>
        <dbReference type="ARBA" id="ARBA00023235"/>
    </source>
</evidence>
<dbReference type="EMBL" id="AKIJ01000002">
    <property type="protein sequence ID" value="KFG26446.1"/>
    <property type="molecule type" value="Genomic_DNA"/>
</dbReference>
<dbReference type="GO" id="GO:0005737">
    <property type="term" value="C:cytoplasm"/>
    <property type="evidence" value="ECO:0007669"/>
    <property type="project" value="InterPro"/>
</dbReference>
<dbReference type="Gene3D" id="3.40.720.10">
    <property type="entry name" value="Alkaline Phosphatase, subunit A"/>
    <property type="match status" value="1"/>
</dbReference>
<feature type="binding site" evidence="10">
    <location>
        <position position="332"/>
    </location>
    <ligand>
        <name>substrate</name>
    </ligand>
</feature>
<dbReference type="PIRSF" id="PIRSF001492">
    <property type="entry name" value="IPGAM"/>
    <property type="match status" value="1"/>
</dbReference>
<dbReference type="GO" id="GO:0006007">
    <property type="term" value="P:glucose catabolic process"/>
    <property type="evidence" value="ECO:0007669"/>
    <property type="project" value="InterPro"/>
</dbReference>
<dbReference type="GO" id="GO:0006096">
    <property type="term" value="P:glycolytic process"/>
    <property type="evidence" value="ECO:0007669"/>
    <property type="project" value="UniProtKB-UniPathway"/>
</dbReference>
<feature type="domain" description="BPG-independent PGAM N-terminal" evidence="13">
    <location>
        <begin position="115"/>
        <end position="283"/>
    </location>
</feature>
<evidence type="ECO:0000256" key="10">
    <source>
        <dbReference type="PIRSR" id="PIRSR001492-2"/>
    </source>
</evidence>
<keyword evidence="15" id="KW-1185">Reference proteome</keyword>
<dbReference type="SUPFAM" id="SSF64158">
    <property type="entry name" value="2,3-Bisphosphoglycerate-independent phosphoglycerate mutase, substrate-binding domain"/>
    <property type="match status" value="1"/>
</dbReference>
<feature type="binding site" evidence="11">
    <location>
        <position position="439"/>
    </location>
    <ligand>
        <name>Mn(2+)</name>
        <dbReference type="ChEBI" id="CHEBI:29035"/>
        <label>2</label>
    </ligand>
</feature>
<dbReference type="AlphaFoldDB" id="A0A086J2S8"/>
<keyword evidence="6" id="KW-0324">Glycolysis</keyword>
<comment type="pathway">
    <text evidence="2">Carbohydrate degradation; glycolysis; pyruvate from D-glyceraldehyde 3-phosphate: step 3/5.</text>
</comment>
<dbReference type="Proteomes" id="UP000054524">
    <property type="component" value="Unassembled WGS sequence"/>
</dbReference>
<keyword evidence="7 11" id="KW-0464">Manganese</keyword>
<dbReference type="PANTHER" id="PTHR31637">
    <property type="entry name" value="2,3-BISPHOSPHOGLYCERATE-INDEPENDENT PHOSPHOGLYCERATE MUTASE"/>
    <property type="match status" value="1"/>
</dbReference>
<accession>A0A086J2S8</accession>
<proteinExistence type="inferred from homology"/>
<feature type="active site" description="Phosphoserine intermediate" evidence="9">
    <location>
        <position position="71"/>
    </location>
</feature>
<evidence type="ECO:0000256" key="9">
    <source>
        <dbReference type="PIRSR" id="PIRSR001492-1"/>
    </source>
</evidence>
<evidence type="ECO:0000256" key="7">
    <source>
        <dbReference type="ARBA" id="ARBA00023211"/>
    </source>
</evidence>
<reference evidence="14 15" key="1">
    <citation type="journal article" date="2014" name="Genome Announc.">
        <title>Genome Sequence of the Microsporidian Species Nematocida sp1 Strain ERTm6 (ATCC PRA-372).</title>
        <authorList>
            <person name="Bakowski M.A."/>
            <person name="Priest M."/>
            <person name="Young S."/>
            <person name="Cuomo C.A."/>
            <person name="Troemel E.R."/>
        </authorList>
    </citation>
    <scope>NUCLEOTIDE SEQUENCE [LARGE SCALE GENOMIC DNA]</scope>
    <source>
        <strain evidence="14 15">ERTm6</strain>
    </source>
</reference>
<evidence type="ECO:0000256" key="2">
    <source>
        <dbReference type="ARBA" id="ARBA00004798"/>
    </source>
</evidence>
<dbReference type="EC" id="5.4.2.12" evidence="4"/>
<evidence type="ECO:0000313" key="15">
    <source>
        <dbReference type="Proteomes" id="UP000054524"/>
    </source>
</evidence>
<gene>
    <name evidence="14" type="ORF">NESG_00592</name>
</gene>
<comment type="similarity">
    <text evidence="3">Belongs to the BPG-independent phosphoglycerate mutase family.</text>
</comment>
<feature type="domain" description="Metalloenzyme" evidence="12">
    <location>
        <begin position="9"/>
        <end position="504"/>
    </location>
</feature>
<dbReference type="InterPro" id="IPR036646">
    <property type="entry name" value="PGAM_B_sf"/>
</dbReference>
<feature type="binding site" evidence="10">
    <location>
        <position position="193"/>
    </location>
    <ligand>
        <name>substrate</name>
    </ligand>
</feature>
<dbReference type="InterPro" id="IPR006124">
    <property type="entry name" value="Metalloenzyme"/>
</dbReference>
<dbReference type="InterPro" id="IPR005995">
    <property type="entry name" value="Pgm_bpd_ind"/>
</dbReference>
<feature type="binding site" evidence="11">
    <location>
        <position position="71"/>
    </location>
    <ligand>
        <name>Mn(2+)</name>
        <dbReference type="ChEBI" id="CHEBI:29035"/>
        <label>2</label>
    </ligand>
</feature>
<evidence type="ECO:0000256" key="6">
    <source>
        <dbReference type="ARBA" id="ARBA00023152"/>
    </source>
</evidence>
<dbReference type="SUPFAM" id="SSF53649">
    <property type="entry name" value="Alkaline phosphatase-like"/>
    <property type="match status" value="1"/>
</dbReference>
<dbReference type="UniPathway" id="UPA00109">
    <property type="reaction ID" value="UER00186"/>
</dbReference>
<keyword evidence="5 11" id="KW-0479">Metal-binding</keyword>